<protein>
    <submittedName>
        <fullName evidence="2">Uncharacterized protein</fullName>
    </submittedName>
</protein>
<evidence type="ECO:0000256" key="1">
    <source>
        <dbReference type="SAM" id="MobiDB-lite"/>
    </source>
</evidence>
<comment type="caution">
    <text evidence="2">The sequence shown here is derived from an EMBL/GenBank/DDBJ whole genome shotgun (WGS) entry which is preliminary data.</text>
</comment>
<dbReference type="Proteomes" id="UP001595824">
    <property type="component" value="Unassembled WGS sequence"/>
</dbReference>
<keyword evidence="3" id="KW-1185">Reference proteome</keyword>
<sequence>MDDETVIIRLTRDQAFVLSDWLYRGMFVSDDLAKIVHDPAVWSPIHAISGALDKTLTEIFMGDYDTRLEAAKSRLRPEPDDDSEARTEPKGTG</sequence>
<proteinExistence type="predicted"/>
<dbReference type="EMBL" id="JBHSDP010000008">
    <property type="protein sequence ID" value="MFC4327426.1"/>
    <property type="molecule type" value="Genomic_DNA"/>
</dbReference>
<reference evidence="3" key="1">
    <citation type="journal article" date="2019" name="Int. J. Syst. Evol. Microbiol.">
        <title>The Global Catalogue of Microorganisms (GCM) 10K type strain sequencing project: providing services to taxonomists for standard genome sequencing and annotation.</title>
        <authorList>
            <consortium name="The Broad Institute Genomics Platform"/>
            <consortium name="The Broad Institute Genome Sequencing Center for Infectious Disease"/>
            <person name="Wu L."/>
            <person name="Ma J."/>
        </authorList>
    </citation>
    <scope>NUCLEOTIDE SEQUENCE [LARGE SCALE GENOMIC DNA]</scope>
    <source>
        <strain evidence="3">PCU 347</strain>
    </source>
</reference>
<evidence type="ECO:0000313" key="3">
    <source>
        <dbReference type="Proteomes" id="UP001595824"/>
    </source>
</evidence>
<name>A0ABV8T9Y3_9ACTN</name>
<dbReference type="RefSeq" id="WP_381737236.1">
    <property type="nucleotide sequence ID" value="NZ_JBHSDP010000008.1"/>
</dbReference>
<feature type="region of interest" description="Disordered" evidence="1">
    <location>
        <begin position="71"/>
        <end position="93"/>
    </location>
</feature>
<evidence type="ECO:0000313" key="2">
    <source>
        <dbReference type="EMBL" id="MFC4327426.1"/>
    </source>
</evidence>
<organism evidence="2 3">
    <name type="scientific">Streptomyces andamanensis</name>
    <dbReference type="NCBI Taxonomy" id="1565035"/>
    <lineage>
        <taxon>Bacteria</taxon>
        <taxon>Bacillati</taxon>
        <taxon>Actinomycetota</taxon>
        <taxon>Actinomycetes</taxon>
        <taxon>Kitasatosporales</taxon>
        <taxon>Streptomycetaceae</taxon>
        <taxon>Streptomyces</taxon>
    </lineage>
</organism>
<accession>A0ABV8T9Y3</accession>
<gene>
    <name evidence="2" type="ORF">ACFPC0_06235</name>
</gene>